<protein>
    <recommendedName>
        <fullName evidence="4">Large ribosomal subunit protein uL22</fullName>
    </recommendedName>
    <alternativeName>
        <fullName evidence="5">60S ribosomal protein L17</fullName>
    </alternativeName>
</protein>
<dbReference type="GO" id="GO:0022625">
    <property type="term" value="C:cytosolic large ribosomal subunit"/>
    <property type="evidence" value="ECO:0007669"/>
    <property type="project" value="TreeGrafter"/>
</dbReference>
<dbReference type="Proteomes" id="UP001286313">
    <property type="component" value="Unassembled WGS sequence"/>
</dbReference>
<feature type="region of interest" description="Disordered" evidence="7">
    <location>
        <begin position="383"/>
        <end position="407"/>
    </location>
</feature>
<dbReference type="GO" id="GO:0002181">
    <property type="term" value="P:cytoplasmic translation"/>
    <property type="evidence" value="ECO:0007669"/>
    <property type="project" value="TreeGrafter"/>
</dbReference>
<sequence>MPKKFQGENSKASIAKARKAEAAAQEKLKKEQALEDAYWQDDNKQVNKKMARKEDREKKRQADLEKKAELRALSEQESVEVAQSVTPKPVPQKITQYQLEKNKEMRAEKEKTKEEVKTHLDVPLMENLNRSTDEVISASGVDAALSALSVEDSSADRHPEKRMATAFKAFENKRMPQIKKENPSFRLSQLKQFNRTCGRGRHQQQSFGVSFLHGQEATNGDKMVRYSRHPENPTKSCKAKGSNLRCSFKNTCETANAINKMTLARAVRYLKNVIAKKECVPFRVYNGGIGRCAQAKAWGTTQGRWPRKSAEFLLDLLKNAESNAQYKGLEVDHLVIEHIMVQRARQMRRRTYRAHGRINPFMSSPCHIEVILAEKEQVVVAKSAEEPSKKKVSKKKLARQKLMAARE</sequence>
<dbReference type="PANTHER" id="PTHR11593">
    <property type="entry name" value="60S RIBOSOMAL PROTEIN L17"/>
    <property type="match status" value="1"/>
</dbReference>
<dbReference type="InterPro" id="IPR054414">
    <property type="entry name" value="Ccdc124/Oxs1_C"/>
</dbReference>
<dbReference type="CDD" id="cd00336">
    <property type="entry name" value="Ribosomal_L22"/>
    <property type="match status" value="1"/>
</dbReference>
<dbReference type="NCBIfam" id="NF003260">
    <property type="entry name" value="PRK04223.1"/>
    <property type="match status" value="1"/>
</dbReference>
<gene>
    <name evidence="9" type="ORF">Pcinc_010065</name>
</gene>
<evidence type="ECO:0000256" key="2">
    <source>
        <dbReference type="ARBA" id="ARBA00022980"/>
    </source>
</evidence>
<evidence type="ECO:0000256" key="6">
    <source>
        <dbReference type="RuleBase" id="RU004005"/>
    </source>
</evidence>
<evidence type="ECO:0000256" key="3">
    <source>
        <dbReference type="ARBA" id="ARBA00023274"/>
    </source>
</evidence>
<feature type="region of interest" description="Disordered" evidence="7">
    <location>
        <begin position="39"/>
        <end position="64"/>
    </location>
</feature>
<dbReference type="InterPro" id="IPR036394">
    <property type="entry name" value="Ribosomal_uL22_sf"/>
</dbReference>
<dbReference type="Pfam" id="PF00237">
    <property type="entry name" value="Ribosomal_L22"/>
    <property type="match status" value="1"/>
</dbReference>
<feature type="domain" description="Coiled-coil" evidence="8">
    <location>
        <begin position="127"/>
        <end position="193"/>
    </location>
</feature>
<evidence type="ECO:0000256" key="1">
    <source>
        <dbReference type="ARBA" id="ARBA00009451"/>
    </source>
</evidence>
<reference evidence="9" key="1">
    <citation type="submission" date="2023-10" db="EMBL/GenBank/DDBJ databases">
        <title>Genome assemblies of two species of porcelain crab, Petrolisthes cinctipes and Petrolisthes manimaculis (Anomura: Porcellanidae).</title>
        <authorList>
            <person name="Angst P."/>
        </authorList>
    </citation>
    <scope>NUCLEOTIDE SEQUENCE</scope>
    <source>
        <strain evidence="9">PB745_01</strain>
        <tissue evidence="9">Gill</tissue>
    </source>
</reference>
<feature type="region of interest" description="Disordered" evidence="7">
    <location>
        <begin position="69"/>
        <end position="88"/>
    </location>
</feature>
<evidence type="ECO:0000256" key="5">
    <source>
        <dbReference type="ARBA" id="ARBA00035325"/>
    </source>
</evidence>
<dbReference type="InterPro" id="IPR001063">
    <property type="entry name" value="Ribosomal_uL22"/>
</dbReference>
<name>A0AAE1G9T0_PETCI</name>
<dbReference type="FunFam" id="3.90.470.10:FF:000003">
    <property type="entry name" value="60S ribosomal protein L17"/>
    <property type="match status" value="1"/>
</dbReference>
<dbReference type="InterPro" id="IPR057265">
    <property type="entry name" value="Ribosomal_uL22_arc-type"/>
</dbReference>
<dbReference type="GO" id="GO:0003735">
    <property type="term" value="F:structural constituent of ribosome"/>
    <property type="evidence" value="ECO:0007669"/>
    <property type="project" value="InterPro"/>
</dbReference>
<evidence type="ECO:0000259" key="8">
    <source>
        <dbReference type="Pfam" id="PF06244"/>
    </source>
</evidence>
<keyword evidence="10" id="KW-1185">Reference proteome</keyword>
<evidence type="ECO:0000313" key="9">
    <source>
        <dbReference type="EMBL" id="KAK3885753.1"/>
    </source>
</evidence>
<evidence type="ECO:0000256" key="4">
    <source>
        <dbReference type="ARBA" id="ARBA00035207"/>
    </source>
</evidence>
<dbReference type="Pfam" id="PF06244">
    <property type="entry name" value="Ccdc124"/>
    <property type="match status" value="1"/>
</dbReference>
<dbReference type="InterPro" id="IPR005721">
    <property type="entry name" value="Ribosomal_uL22_euk/arc"/>
</dbReference>
<dbReference type="SUPFAM" id="SSF54843">
    <property type="entry name" value="Ribosomal protein L22"/>
    <property type="match status" value="1"/>
</dbReference>
<proteinExistence type="inferred from homology"/>
<dbReference type="Gene3D" id="3.90.470.10">
    <property type="entry name" value="Ribosomal protein L22/L17"/>
    <property type="match status" value="1"/>
</dbReference>
<dbReference type="InterPro" id="IPR018260">
    <property type="entry name" value="Ribosomal_uL22_CS"/>
</dbReference>
<comment type="similarity">
    <text evidence="1 6">Belongs to the universal ribosomal protein uL22 family.</text>
</comment>
<dbReference type="PROSITE" id="PS00464">
    <property type="entry name" value="RIBOSOMAL_L22"/>
    <property type="match status" value="1"/>
</dbReference>
<feature type="compositionally biased region" description="Basic and acidic residues" evidence="7">
    <location>
        <begin position="52"/>
        <end position="64"/>
    </location>
</feature>
<evidence type="ECO:0000313" key="10">
    <source>
        <dbReference type="Proteomes" id="UP001286313"/>
    </source>
</evidence>
<dbReference type="PANTHER" id="PTHR11593:SF10">
    <property type="entry name" value="60S RIBOSOMAL PROTEIN L17"/>
    <property type="match status" value="1"/>
</dbReference>
<dbReference type="AlphaFoldDB" id="A0AAE1G9T0"/>
<organism evidence="9 10">
    <name type="scientific">Petrolisthes cinctipes</name>
    <name type="common">Flat porcelain crab</name>
    <dbReference type="NCBI Taxonomy" id="88211"/>
    <lineage>
        <taxon>Eukaryota</taxon>
        <taxon>Metazoa</taxon>
        <taxon>Ecdysozoa</taxon>
        <taxon>Arthropoda</taxon>
        <taxon>Crustacea</taxon>
        <taxon>Multicrustacea</taxon>
        <taxon>Malacostraca</taxon>
        <taxon>Eumalacostraca</taxon>
        <taxon>Eucarida</taxon>
        <taxon>Decapoda</taxon>
        <taxon>Pleocyemata</taxon>
        <taxon>Anomura</taxon>
        <taxon>Galatheoidea</taxon>
        <taxon>Porcellanidae</taxon>
        <taxon>Petrolisthes</taxon>
    </lineage>
</organism>
<keyword evidence="2 6" id="KW-0689">Ribosomal protein</keyword>
<dbReference type="NCBIfam" id="TIGR01038">
    <property type="entry name" value="uL22_arch_euk"/>
    <property type="match status" value="1"/>
</dbReference>
<comment type="caution">
    <text evidence="9">The sequence shown here is derived from an EMBL/GenBank/DDBJ whole genome shotgun (WGS) entry which is preliminary data.</text>
</comment>
<evidence type="ECO:0000256" key="7">
    <source>
        <dbReference type="SAM" id="MobiDB-lite"/>
    </source>
</evidence>
<feature type="compositionally biased region" description="Basic residues" evidence="7">
    <location>
        <begin position="390"/>
        <end position="399"/>
    </location>
</feature>
<keyword evidence="3 6" id="KW-0687">Ribonucleoprotein</keyword>
<dbReference type="EMBL" id="JAWQEG010000772">
    <property type="protein sequence ID" value="KAK3885753.1"/>
    <property type="molecule type" value="Genomic_DNA"/>
</dbReference>
<accession>A0AAE1G9T0</accession>